<dbReference type="InterPro" id="IPR050641">
    <property type="entry name" value="RIFMO-like"/>
</dbReference>
<dbReference type="AlphaFoldDB" id="A0AA92BYX3"/>
<keyword evidence="2" id="KW-0285">Flavoprotein</keyword>
<dbReference type="PRINTS" id="PR00420">
    <property type="entry name" value="RNGMNOXGNASE"/>
</dbReference>
<evidence type="ECO:0000256" key="2">
    <source>
        <dbReference type="ARBA" id="ARBA00022630"/>
    </source>
</evidence>
<gene>
    <name evidence="5" type="ORF">DC430_23955</name>
</gene>
<comment type="caution">
    <text evidence="5">The sequence shown here is derived from an EMBL/GenBank/DDBJ whole genome shotgun (WGS) entry which is preliminary data.</text>
</comment>
<dbReference type="Proteomes" id="UP000244335">
    <property type="component" value="Unassembled WGS sequence"/>
</dbReference>
<dbReference type="Pfam" id="PF01494">
    <property type="entry name" value="FAD_binding_3"/>
    <property type="match status" value="1"/>
</dbReference>
<reference evidence="5 6" key="1">
    <citation type="submission" date="2018-04" db="EMBL/GenBank/DDBJ databases">
        <authorList>
            <person name="Hagen T."/>
        </authorList>
    </citation>
    <scope>NUCLEOTIDE SEQUENCE [LARGE SCALE GENOMIC DNA]</scope>
    <source>
        <strain evidence="5 6">TPD7009</strain>
    </source>
</reference>
<dbReference type="GO" id="GO:0071949">
    <property type="term" value="F:FAD binding"/>
    <property type="evidence" value="ECO:0007669"/>
    <property type="project" value="InterPro"/>
</dbReference>
<evidence type="ECO:0000256" key="1">
    <source>
        <dbReference type="ARBA" id="ARBA00001974"/>
    </source>
</evidence>
<evidence type="ECO:0000313" key="6">
    <source>
        <dbReference type="Proteomes" id="UP000244335"/>
    </source>
</evidence>
<dbReference type="PANTHER" id="PTHR43004">
    <property type="entry name" value="TRK SYSTEM POTASSIUM UPTAKE PROTEIN"/>
    <property type="match status" value="1"/>
</dbReference>
<accession>A0AA92BYX3</accession>
<dbReference type="PANTHER" id="PTHR43004:SF19">
    <property type="entry name" value="BINDING MONOOXYGENASE, PUTATIVE (JCVI)-RELATED"/>
    <property type="match status" value="1"/>
</dbReference>
<dbReference type="EMBL" id="QDFR01000018">
    <property type="protein sequence ID" value="PVE49785.1"/>
    <property type="molecule type" value="Genomic_DNA"/>
</dbReference>
<organism evidence="5 6">
    <name type="scientific">Rhizobium rhizogenes</name>
    <name type="common">Agrobacterium rhizogenes</name>
    <dbReference type="NCBI Taxonomy" id="359"/>
    <lineage>
        <taxon>Bacteria</taxon>
        <taxon>Pseudomonadati</taxon>
        <taxon>Pseudomonadota</taxon>
        <taxon>Alphaproteobacteria</taxon>
        <taxon>Hyphomicrobiales</taxon>
        <taxon>Rhizobiaceae</taxon>
        <taxon>Rhizobium/Agrobacterium group</taxon>
        <taxon>Rhizobium</taxon>
    </lineage>
</organism>
<evidence type="ECO:0000259" key="4">
    <source>
        <dbReference type="Pfam" id="PF01494"/>
    </source>
</evidence>
<name>A0AA92BYX3_RHIRH</name>
<feature type="domain" description="FAD-binding" evidence="4">
    <location>
        <begin position="7"/>
        <end position="338"/>
    </location>
</feature>
<keyword evidence="3" id="KW-0274">FAD</keyword>
<keyword evidence="5" id="KW-0560">Oxidoreductase</keyword>
<evidence type="ECO:0000313" key="5">
    <source>
        <dbReference type="EMBL" id="PVE49785.1"/>
    </source>
</evidence>
<evidence type="ECO:0000256" key="3">
    <source>
        <dbReference type="ARBA" id="ARBA00022827"/>
    </source>
</evidence>
<dbReference type="RefSeq" id="WP_116494905.1">
    <property type="nucleotide sequence ID" value="NZ_QDFR01000018.1"/>
</dbReference>
<keyword evidence="5" id="KW-0503">Monooxygenase</keyword>
<dbReference type="GO" id="GO:0016709">
    <property type="term" value="F:oxidoreductase activity, acting on paired donors, with incorporation or reduction of molecular oxygen, NAD(P)H as one donor, and incorporation of one atom of oxygen"/>
    <property type="evidence" value="ECO:0007669"/>
    <property type="project" value="UniProtKB-ARBA"/>
</dbReference>
<dbReference type="InterPro" id="IPR002938">
    <property type="entry name" value="FAD-bd"/>
</dbReference>
<dbReference type="Gene3D" id="3.30.70.2450">
    <property type="match status" value="1"/>
</dbReference>
<protein>
    <submittedName>
        <fullName evidence="5">Pentachlorophenol monooxygenase</fullName>
    </submittedName>
</protein>
<comment type="cofactor">
    <cofactor evidence="1">
        <name>FAD</name>
        <dbReference type="ChEBI" id="CHEBI:57692"/>
    </cofactor>
</comment>
<proteinExistence type="predicted"/>
<dbReference type="InterPro" id="IPR036188">
    <property type="entry name" value="FAD/NAD-bd_sf"/>
</dbReference>
<dbReference type="SUPFAM" id="SSF51905">
    <property type="entry name" value="FAD/NAD(P)-binding domain"/>
    <property type="match status" value="1"/>
</dbReference>
<sequence length="383" mass="41648">MSANVSPTLIVGAGPTGLSLAIALRQRGARVIIIDRQKQGANTSRAAVIHAQTLEVLERLGVTAKLLKEGIIVPRFRVRDRDRLLLDIDFGALPGRHPFTLMLPQDKTEAILRSRLQHLGVEVQWATELDTVVQQGDQLVAHLKSPAGNIDMPVSWIVGCDGLNSKVREAADIAFAGGTYAEDFVLADVEMSWPLARSEVDLFFAPQGLMVVAPLPHDRYRIVATASKPPQQPDMSFIQRLLDERAPPSEPGRINNVIWSSRFHVHHRLASSVVSGNFILCGDAAHVHSPAGGQGMNTGIQDAVSLADPLLHAMKGDRSQLLGWADARQKVARSVVRLTDRMTRVATLRSPTACTVRNGLLSRIGCIPSARNAIARRIAGLDY</sequence>
<dbReference type="Gene3D" id="3.50.50.60">
    <property type="entry name" value="FAD/NAD(P)-binding domain"/>
    <property type="match status" value="1"/>
</dbReference>